<name>A0A0R3PNH8_ANGCS</name>
<dbReference type="WBParaSite" id="ACOC_0000660501-mRNA-1">
    <property type="protein sequence ID" value="ACOC_0000660501-mRNA-1"/>
    <property type="gene ID" value="ACOC_0000660501"/>
</dbReference>
<evidence type="ECO:0000256" key="1">
    <source>
        <dbReference type="SAM" id="MobiDB-lite"/>
    </source>
</evidence>
<feature type="compositionally biased region" description="Polar residues" evidence="1">
    <location>
        <begin position="76"/>
        <end position="86"/>
    </location>
</feature>
<sequence>SFHIFPSHCGSPPTASHSSTAISPISTHQDYYTSKENYYNIPSPSPIYHGSNRFSTSRYPSVVYTHENGPRTRIIQAQSGSIPLSDSESDDEGRWAVV</sequence>
<evidence type="ECO:0000313" key="4">
    <source>
        <dbReference type="WBParaSite" id="ACOC_0000660501-mRNA-1"/>
    </source>
</evidence>
<keyword evidence="3" id="KW-1185">Reference proteome</keyword>
<proteinExistence type="predicted"/>
<reference evidence="2 3" key="2">
    <citation type="submission" date="2018-11" db="EMBL/GenBank/DDBJ databases">
        <authorList>
            <consortium name="Pathogen Informatics"/>
        </authorList>
    </citation>
    <scope>NUCLEOTIDE SEQUENCE [LARGE SCALE GENOMIC DNA]</scope>
    <source>
        <strain evidence="2 3">Costa Rica</strain>
    </source>
</reference>
<feature type="region of interest" description="Disordered" evidence="1">
    <location>
        <begin position="76"/>
        <end position="98"/>
    </location>
</feature>
<dbReference type="OrthoDB" id="5788244at2759"/>
<evidence type="ECO:0000313" key="3">
    <source>
        <dbReference type="Proteomes" id="UP000267027"/>
    </source>
</evidence>
<feature type="region of interest" description="Disordered" evidence="1">
    <location>
        <begin position="1"/>
        <end position="22"/>
    </location>
</feature>
<dbReference type="Proteomes" id="UP000267027">
    <property type="component" value="Unassembled WGS sequence"/>
</dbReference>
<accession>A0A0R3PNH8</accession>
<dbReference type="AlphaFoldDB" id="A0A0R3PNH8"/>
<dbReference type="STRING" id="334426.A0A0R3PNH8"/>
<organism evidence="4">
    <name type="scientific">Angiostrongylus costaricensis</name>
    <name type="common">Nematode worm</name>
    <dbReference type="NCBI Taxonomy" id="334426"/>
    <lineage>
        <taxon>Eukaryota</taxon>
        <taxon>Metazoa</taxon>
        <taxon>Ecdysozoa</taxon>
        <taxon>Nematoda</taxon>
        <taxon>Chromadorea</taxon>
        <taxon>Rhabditida</taxon>
        <taxon>Rhabditina</taxon>
        <taxon>Rhabditomorpha</taxon>
        <taxon>Strongyloidea</taxon>
        <taxon>Metastrongylidae</taxon>
        <taxon>Angiostrongylus</taxon>
    </lineage>
</organism>
<gene>
    <name evidence="2" type="ORF">ACOC_LOCUS6606</name>
</gene>
<evidence type="ECO:0000313" key="2">
    <source>
        <dbReference type="EMBL" id="VDM58191.1"/>
    </source>
</evidence>
<protein>
    <submittedName>
        <fullName evidence="2 4">Uncharacterized protein</fullName>
    </submittedName>
</protein>
<feature type="compositionally biased region" description="Polar residues" evidence="1">
    <location>
        <begin position="13"/>
        <end position="22"/>
    </location>
</feature>
<dbReference type="EMBL" id="UYYA01003961">
    <property type="protein sequence ID" value="VDM58191.1"/>
    <property type="molecule type" value="Genomic_DNA"/>
</dbReference>
<reference evidence="4" key="1">
    <citation type="submission" date="2017-02" db="UniProtKB">
        <authorList>
            <consortium name="WormBaseParasite"/>
        </authorList>
    </citation>
    <scope>IDENTIFICATION</scope>
</reference>